<name>A0ABM8G6L2_9CELL</name>
<feature type="binding site" evidence="8">
    <location>
        <position position="618"/>
    </location>
    <ligand>
        <name>L-ornithine</name>
        <dbReference type="ChEBI" id="CHEBI:46911"/>
    </ligand>
</feature>
<feature type="compositionally biased region" description="Basic residues" evidence="9">
    <location>
        <begin position="437"/>
        <end position="451"/>
    </location>
</feature>
<dbReference type="Pfam" id="PF00185">
    <property type="entry name" value="OTCace"/>
    <property type="match status" value="1"/>
</dbReference>
<dbReference type="SUPFAM" id="SSF53671">
    <property type="entry name" value="Aspartate/ornithine carbamoyltransferase"/>
    <property type="match status" value="1"/>
</dbReference>
<feature type="binding site" evidence="8">
    <location>
        <begin position="505"/>
        <end position="508"/>
    </location>
    <ligand>
        <name>carbamoyl phosphate</name>
        <dbReference type="ChEBI" id="CHEBI:58228"/>
    </ligand>
</feature>
<evidence type="ECO:0000256" key="2">
    <source>
        <dbReference type="ARBA" id="ARBA00007805"/>
    </source>
</evidence>
<feature type="domain" description="Aspartate/ornithine carbamoyltransferase Asp/Orn-binding" evidence="10">
    <location>
        <begin position="606"/>
        <end position="761"/>
    </location>
</feature>
<dbReference type="PROSITE" id="PS00097">
    <property type="entry name" value="CARBAMOYLTRANSFERASE"/>
    <property type="match status" value="1"/>
</dbReference>
<evidence type="ECO:0000256" key="6">
    <source>
        <dbReference type="ARBA" id="ARBA00022898"/>
    </source>
</evidence>
<evidence type="ECO:0000256" key="1">
    <source>
        <dbReference type="ARBA" id="ARBA00001933"/>
    </source>
</evidence>
<comment type="subcellular location">
    <subcellularLocation>
        <location evidence="8">Cytoplasm</location>
    </subcellularLocation>
</comment>
<dbReference type="NCBIfam" id="TIGR00658">
    <property type="entry name" value="orni_carb_tr"/>
    <property type="match status" value="1"/>
</dbReference>
<dbReference type="PANTHER" id="PTHR11986">
    <property type="entry name" value="AMINOTRANSFERASE CLASS III"/>
    <property type="match status" value="1"/>
</dbReference>
<dbReference type="InterPro" id="IPR049704">
    <property type="entry name" value="Aminotrans_3_PPA_site"/>
</dbReference>
<evidence type="ECO:0000256" key="7">
    <source>
        <dbReference type="ARBA" id="ARBA00048772"/>
    </source>
</evidence>
<comment type="similarity">
    <text evidence="2 8">Belongs to the aspartate/ornithine carbamoyltransferase superfamily. OTCase family.</text>
</comment>
<dbReference type="Pfam" id="PF00202">
    <property type="entry name" value="Aminotran_3"/>
    <property type="match status" value="1"/>
</dbReference>
<keyword evidence="6" id="KW-0663">Pyridoxal phosphate</keyword>
<dbReference type="InterPro" id="IPR015421">
    <property type="entry name" value="PyrdxlP-dep_Trfase_major"/>
</dbReference>
<evidence type="ECO:0000259" key="11">
    <source>
        <dbReference type="Pfam" id="PF02729"/>
    </source>
</evidence>
<keyword evidence="5 8" id="KW-0808">Transferase</keyword>
<dbReference type="InterPro" id="IPR006131">
    <property type="entry name" value="Asp_carbamoyltransf_Asp/Orn-bd"/>
</dbReference>
<feature type="binding site" evidence="8">
    <location>
        <position position="682"/>
    </location>
    <ligand>
        <name>L-ornithine</name>
        <dbReference type="ChEBI" id="CHEBI:46911"/>
    </ligand>
</feature>
<dbReference type="Gene3D" id="3.90.1150.10">
    <property type="entry name" value="Aspartate Aminotransferase, domain 1"/>
    <property type="match status" value="1"/>
</dbReference>
<feature type="region of interest" description="Disordered" evidence="9">
    <location>
        <begin position="386"/>
        <end position="451"/>
    </location>
</feature>
<dbReference type="PRINTS" id="PR00102">
    <property type="entry name" value="OTCASE"/>
</dbReference>
<dbReference type="CDD" id="cd00610">
    <property type="entry name" value="OAT_like"/>
    <property type="match status" value="1"/>
</dbReference>
<dbReference type="InterPro" id="IPR015422">
    <property type="entry name" value="PyrdxlP-dep_Trfase_small"/>
</dbReference>
<accession>A0ABM8G6L2</accession>
<dbReference type="InterPro" id="IPR015424">
    <property type="entry name" value="PyrdxlP-dep_Trfase"/>
</dbReference>
<keyword evidence="13" id="KW-1185">Reference proteome</keyword>
<dbReference type="InterPro" id="IPR024904">
    <property type="entry name" value="OTCase_ArgI"/>
</dbReference>
<dbReference type="InterPro" id="IPR002292">
    <property type="entry name" value="Orn/put_carbamltrans"/>
</dbReference>
<evidence type="ECO:0000256" key="5">
    <source>
        <dbReference type="ARBA" id="ARBA00022679"/>
    </source>
</evidence>
<dbReference type="NCBIfam" id="NF002874">
    <property type="entry name" value="PRK03244.1"/>
    <property type="match status" value="1"/>
</dbReference>
<gene>
    <name evidence="12" type="ORF">GCM10025865_30880</name>
</gene>
<dbReference type="InterPro" id="IPR006132">
    <property type="entry name" value="Asp/Orn_carbamoyltranf_P-bd"/>
</dbReference>
<dbReference type="EMBL" id="AP027729">
    <property type="protein sequence ID" value="BDZ43789.1"/>
    <property type="molecule type" value="Genomic_DNA"/>
</dbReference>
<evidence type="ECO:0000256" key="4">
    <source>
        <dbReference type="ARBA" id="ARBA00022576"/>
    </source>
</evidence>
<feature type="binding site" evidence="8">
    <location>
        <begin position="722"/>
        <end position="723"/>
    </location>
    <ligand>
        <name>carbamoyl phosphate</name>
        <dbReference type="ChEBI" id="CHEBI:58228"/>
    </ligand>
</feature>
<dbReference type="Gene3D" id="3.40.640.10">
    <property type="entry name" value="Type I PLP-dependent aspartate aminotransferase-like (Major domain)"/>
    <property type="match status" value="1"/>
</dbReference>
<dbReference type="Gene3D" id="3.40.50.1370">
    <property type="entry name" value="Aspartate/ornithine carbamoyltransferase"/>
    <property type="match status" value="2"/>
</dbReference>
<dbReference type="Pfam" id="PF02729">
    <property type="entry name" value="OTCace_N"/>
    <property type="match status" value="1"/>
</dbReference>
<comment type="cofactor">
    <cofactor evidence="1">
        <name>pyridoxal 5'-phosphate</name>
        <dbReference type="ChEBI" id="CHEBI:597326"/>
    </cofactor>
</comment>
<dbReference type="EC" id="2.1.3.3" evidence="3 8"/>
<dbReference type="InterPro" id="IPR006130">
    <property type="entry name" value="Asp/Orn_carbamoylTrfase"/>
</dbReference>
<dbReference type="InterPro" id="IPR036901">
    <property type="entry name" value="Asp/Orn_carbamoylTrfase_sf"/>
</dbReference>
<dbReference type="PRINTS" id="PR00100">
    <property type="entry name" value="AOTCASE"/>
</dbReference>
<proteinExistence type="inferred from homology"/>
<evidence type="ECO:0000256" key="8">
    <source>
        <dbReference type="HAMAP-Rule" id="MF_01109"/>
    </source>
</evidence>
<reference evidence="13" key="1">
    <citation type="journal article" date="2019" name="Int. J. Syst. Evol. Microbiol.">
        <title>The Global Catalogue of Microorganisms (GCM) 10K type strain sequencing project: providing services to taxonomists for standard genome sequencing and annotation.</title>
        <authorList>
            <consortium name="The Broad Institute Genomics Platform"/>
            <consortium name="The Broad Institute Genome Sequencing Center for Infectious Disease"/>
            <person name="Wu L."/>
            <person name="Ma J."/>
        </authorList>
    </citation>
    <scope>NUCLEOTIDE SEQUENCE [LARGE SCALE GENOMIC DNA]</scope>
    <source>
        <strain evidence="13">NBRC 108565</strain>
    </source>
</reference>
<dbReference type="SUPFAM" id="SSF53383">
    <property type="entry name" value="PLP-dependent transferases"/>
    <property type="match status" value="1"/>
</dbReference>
<keyword evidence="4" id="KW-0032">Aminotransferase</keyword>
<organism evidence="12 13">
    <name type="scientific">Paraoerskovia sediminicola</name>
    <dbReference type="NCBI Taxonomy" id="1138587"/>
    <lineage>
        <taxon>Bacteria</taxon>
        <taxon>Bacillati</taxon>
        <taxon>Actinomycetota</taxon>
        <taxon>Actinomycetes</taxon>
        <taxon>Micrococcales</taxon>
        <taxon>Cellulomonadaceae</taxon>
        <taxon>Paraoerskovia</taxon>
    </lineage>
</organism>
<evidence type="ECO:0000256" key="9">
    <source>
        <dbReference type="SAM" id="MobiDB-lite"/>
    </source>
</evidence>
<dbReference type="InterPro" id="IPR005814">
    <property type="entry name" value="Aminotrans_3"/>
</dbReference>
<keyword evidence="8" id="KW-0963">Cytoplasm</keyword>
<evidence type="ECO:0000313" key="13">
    <source>
        <dbReference type="Proteomes" id="UP001321475"/>
    </source>
</evidence>
<dbReference type="PANTHER" id="PTHR11986:SF79">
    <property type="entry name" value="ACETYLORNITHINE AMINOTRANSFERASE, MITOCHONDRIAL"/>
    <property type="match status" value="1"/>
</dbReference>
<feature type="binding site" evidence="8">
    <location>
        <position position="556"/>
    </location>
    <ligand>
        <name>carbamoyl phosphate</name>
        <dbReference type="ChEBI" id="CHEBI:58228"/>
    </ligand>
</feature>
<comment type="catalytic activity">
    <reaction evidence="7 8">
        <text>carbamoyl phosphate + L-ornithine = L-citrulline + phosphate + H(+)</text>
        <dbReference type="Rhea" id="RHEA:19513"/>
        <dbReference type="ChEBI" id="CHEBI:15378"/>
        <dbReference type="ChEBI" id="CHEBI:43474"/>
        <dbReference type="ChEBI" id="CHEBI:46911"/>
        <dbReference type="ChEBI" id="CHEBI:57743"/>
        <dbReference type="ChEBI" id="CHEBI:58228"/>
        <dbReference type="EC" id="2.1.3.3"/>
    </reaction>
</comment>
<feature type="binding site" evidence="8">
    <location>
        <begin position="686"/>
        <end position="687"/>
    </location>
    <ligand>
        <name>L-ornithine</name>
        <dbReference type="ChEBI" id="CHEBI:46911"/>
    </ligand>
</feature>
<dbReference type="InterPro" id="IPR050103">
    <property type="entry name" value="Class-III_PLP-dep_AT"/>
</dbReference>
<sequence>MNAGTNDENVGTPEAVAVPDANAHPGLEVQGYLSSTPGSGDSVAHWTQRYSGAVMDTFGPPQRVLVRGEGAYVWDADGTRYLDLLAGIAVNALGHAHPTLTAAVSAQLGTLGHVSNFFGTPAQIGLAERLIDLAQAPEGSRVFFANSGTEANEAAFKMARRAGSELPGVGPGRPARVLALTGGFHGRTMGALALTSKAAYREPFEPLPGGVEFVEAGDVDALEAAFAASDERGPVAAMVVEPIQGEAGVRELPAGYLVRARELTAEHGALLILDEVQTGAGRTGSWFAYQQAEVGGGIVPDAVTLAKGLGGGFPIGAVVAYGERAAQLLGRGQHGTTFGGNPVAAAAALATLGVIQRDDVLGNVRTVGAALRDGISGCGNPLVEGAWPGSAPRRPAHGAGGGEGRGARARRRVHRQPGRSRRDPARPAADPDGGPGARRRPALHRPAHVRTRGVRMTRHFLRDDDLTPAEQRDVLELGLAFRQDRYVRTPLRGPQSVAVIFDKPSTRTRVSFATGVSELGGYPLVIDAASSQLGRGEPIADTARVLDRQTSAIVWRTFAQANVEEMARWSAVPVVNALTDEFHPCQILADLLTVAQHHGGVDALAGLTLAYVGDGANNMSHSYLLGGVTAGMHVRVGTPAAYQPDPAVVVDAEAVARATGGSVVVTADAREAVAGADVVVTDTWVSMGDEATAAERETVFLPYQLNADLLAAAAPSAIVLHCLPAYRGKEITADVIDGPQSAVWDEAENRLHAQKALLTWLLENA</sequence>
<dbReference type="PROSITE" id="PS00600">
    <property type="entry name" value="AA_TRANSFER_CLASS_3"/>
    <property type="match status" value="1"/>
</dbReference>
<feature type="domain" description="Aspartate/ornithine carbamoyltransferase carbamoyl-P binding" evidence="11">
    <location>
        <begin position="458"/>
        <end position="595"/>
    </location>
</feature>
<evidence type="ECO:0000313" key="12">
    <source>
        <dbReference type="EMBL" id="BDZ43789.1"/>
    </source>
</evidence>
<feature type="binding site" evidence="8">
    <location>
        <position position="532"/>
    </location>
    <ligand>
        <name>carbamoyl phosphate</name>
        <dbReference type="ChEBI" id="CHEBI:58228"/>
    </ligand>
</feature>
<feature type="binding site" evidence="8">
    <location>
        <position position="750"/>
    </location>
    <ligand>
        <name>carbamoyl phosphate</name>
        <dbReference type="ChEBI" id="CHEBI:58228"/>
    </ligand>
</feature>
<feature type="compositionally biased region" description="Basic residues" evidence="9">
    <location>
        <begin position="407"/>
        <end position="419"/>
    </location>
</feature>
<dbReference type="NCBIfam" id="NF001986">
    <property type="entry name" value="PRK00779.1"/>
    <property type="match status" value="1"/>
</dbReference>
<dbReference type="HAMAP" id="MF_01109">
    <property type="entry name" value="OTCase"/>
    <property type="match status" value="1"/>
</dbReference>
<dbReference type="Proteomes" id="UP001321475">
    <property type="component" value="Chromosome"/>
</dbReference>
<protein>
    <recommendedName>
        <fullName evidence="3 8">Ornithine carbamoyltransferase</fullName>
        <shortName evidence="8">OTCase</shortName>
        <ecNumber evidence="3 8">2.1.3.3</ecNumber>
    </recommendedName>
</protein>
<feature type="binding site" evidence="8">
    <location>
        <begin position="583"/>
        <end position="586"/>
    </location>
    <ligand>
        <name>carbamoyl phosphate</name>
        <dbReference type="ChEBI" id="CHEBI:58228"/>
    </ligand>
</feature>
<evidence type="ECO:0000259" key="10">
    <source>
        <dbReference type="Pfam" id="PF00185"/>
    </source>
</evidence>
<evidence type="ECO:0000256" key="3">
    <source>
        <dbReference type="ARBA" id="ARBA00013007"/>
    </source>
</evidence>